<dbReference type="Pfam" id="PF22942">
    <property type="entry name" value="DUF7025"/>
    <property type="match status" value="1"/>
</dbReference>
<comment type="caution">
    <text evidence="5">The sequence shown here is derived from an EMBL/GenBank/DDBJ whole genome shotgun (WGS) entry which is preliminary data.</text>
</comment>
<name>A0ABR1S064_9PEZI</name>
<dbReference type="InterPro" id="IPR054289">
    <property type="entry name" value="DUF7025"/>
</dbReference>
<dbReference type="InterPro" id="IPR056599">
    <property type="entry name" value="AAA_lid_fung"/>
</dbReference>
<keyword evidence="2" id="KW-0812">Transmembrane</keyword>
<feature type="transmembrane region" description="Helical" evidence="2">
    <location>
        <begin position="770"/>
        <end position="792"/>
    </location>
</feature>
<evidence type="ECO:0000313" key="6">
    <source>
        <dbReference type="Proteomes" id="UP001444661"/>
    </source>
</evidence>
<feature type="region of interest" description="Disordered" evidence="1">
    <location>
        <begin position="321"/>
        <end position="348"/>
    </location>
</feature>
<organism evidence="5 6">
    <name type="scientific">Apiospora rasikravindrae</name>
    <dbReference type="NCBI Taxonomy" id="990691"/>
    <lineage>
        <taxon>Eukaryota</taxon>
        <taxon>Fungi</taxon>
        <taxon>Dikarya</taxon>
        <taxon>Ascomycota</taxon>
        <taxon>Pezizomycotina</taxon>
        <taxon>Sordariomycetes</taxon>
        <taxon>Xylariomycetidae</taxon>
        <taxon>Amphisphaeriales</taxon>
        <taxon>Apiosporaceae</taxon>
        <taxon>Apiospora</taxon>
    </lineage>
</organism>
<keyword evidence="2" id="KW-0472">Membrane</keyword>
<evidence type="ECO:0000313" key="5">
    <source>
        <dbReference type="EMBL" id="KAK8023564.1"/>
    </source>
</evidence>
<dbReference type="InterPro" id="IPR027417">
    <property type="entry name" value="P-loop_NTPase"/>
</dbReference>
<evidence type="ECO:0000256" key="2">
    <source>
        <dbReference type="SAM" id="Phobius"/>
    </source>
</evidence>
<dbReference type="PANTHER" id="PTHR46411">
    <property type="entry name" value="FAMILY ATPASE, PUTATIVE-RELATED"/>
    <property type="match status" value="1"/>
</dbReference>
<accession>A0ABR1S064</accession>
<sequence length="817" mass="92034">MNSESGHVYGHLVVTDILGAGHVMPILDTFHDIKSRLGATDVAFPGLSGRQPASEAADSASLPPRYAPYRPQPSSREIPIVVSDNENRIVFELFSPQNTEAAHVAYRHKERQPDLLVCSPPLLYALRSVIRYYPELELTKESPMFGWPYPALVHHYDELKDCAAEWEARRDDHATCLLKRDIPEHVRLLLEYLDTTIMAQVSEEKERNRRGMYTFDLAWVSQKPGTTIIYDKDDAYLPRRPAFPATPHGGDWPGSILSPGPFVVLPSRPEAPVAHLDVEGWTMEYNGHELGRVMYGARILPFSGSRERPWRVLEPASWEEDYSSDDFSDSSEREATRQLLPSSMPSSFDVTDSIENGKAYWDVVPQIQCRRFTGFSADYPQIEVRLTRTDTCVFTWQADLVRKIDSIVVIDHQQALKEHPHEGIPPLMSDTDLAAWYPPRCPCDTCNNEHGQEGERELNDRQPHNKEGRDFEDYCRIEPGPGRMLTPHQHLLCPSSTWAFVLNTRSWQKLPVRDLRPLAWKHAPMDDLIMDEARKRFVVRLVEAKRRRSGLVLHLYGGPGLGKTFTAGGDVVDHPSAQHKTSMMDVIRAANRWKTILHFVDADGLLAARASSSGVGGSSVAESFRGAFRDALDSSKGLVILETSRLDDLSEDIASKTHARVHYPPFSEPHRRKVWNTMCDTYADQHIHFDDAAHGYISTPRVKALKWNGSDMRRVIEGAVALTERDDKTTSTWVGRRELEVMVELSGNGSRSSTATHRYRFLRLATPTKIILVLATAVVGILLPPLTASWGSSLRLLQSYLKAARDGFNAGLGTWVE</sequence>
<evidence type="ECO:0000259" key="3">
    <source>
        <dbReference type="Pfam" id="PF22942"/>
    </source>
</evidence>
<keyword evidence="6" id="KW-1185">Reference proteome</keyword>
<keyword evidence="2" id="KW-1133">Transmembrane helix</keyword>
<dbReference type="Pfam" id="PF23232">
    <property type="entry name" value="AAA_lid_13"/>
    <property type="match status" value="1"/>
</dbReference>
<gene>
    <name evidence="5" type="ORF">PG993_011630</name>
</gene>
<dbReference type="Proteomes" id="UP001444661">
    <property type="component" value="Unassembled WGS sequence"/>
</dbReference>
<proteinExistence type="predicted"/>
<dbReference type="EMBL" id="JAQQWK010000011">
    <property type="protein sequence ID" value="KAK8023564.1"/>
    <property type="molecule type" value="Genomic_DNA"/>
</dbReference>
<evidence type="ECO:0000256" key="1">
    <source>
        <dbReference type="SAM" id="MobiDB-lite"/>
    </source>
</evidence>
<evidence type="ECO:0000259" key="4">
    <source>
        <dbReference type="Pfam" id="PF23232"/>
    </source>
</evidence>
<dbReference type="PANTHER" id="PTHR46411:SF4">
    <property type="entry name" value="AAA+ ATPASE DOMAIN-CONTAINING PROTEIN"/>
    <property type="match status" value="1"/>
</dbReference>
<dbReference type="SUPFAM" id="SSF52540">
    <property type="entry name" value="P-loop containing nucleoside triphosphate hydrolases"/>
    <property type="match status" value="1"/>
</dbReference>
<feature type="region of interest" description="Disordered" evidence="1">
    <location>
        <begin position="49"/>
        <end position="71"/>
    </location>
</feature>
<feature type="compositionally biased region" description="Polar residues" evidence="1">
    <location>
        <begin position="339"/>
        <end position="348"/>
    </location>
</feature>
<feature type="region of interest" description="Disordered" evidence="1">
    <location>
        <begin position="450"/>
        <end position="469"/>
    </location>
</feature>
<reference evidence="5 6" key="1">
    <citation type="submission" date="2023-01" db="EMBL/GenBank/DDBJ databases">
        <title>Analysis of 21 Apiospora genomes using comparative genomics revels a genus with tremendous synthesis potential of carbohydrate active enzymes and secondary metabolites.</title>
        <authorList>
            <person name="Sorensen T."/>
        </authorList>
    </citation>
    <scope>NUCLEOTIDE SEQUENCE [LARGE SCALE GENOMIC DNA]</scope>
    <source>
        <strain evidence="5 6">CBS 33761</strain>
    </source>
</reference>
<protein>
    <submittedName>
        <fullName evidence="5">Uncharacterized protein</fullName>
    </submittedName>
</protein>
<feature type="domain" description="AAA+ ATPase lid" evidence="4">
    <location>
        <begin position="666"/>
        <end position="745"/>
    </location>
</feature>
<feature type="domain" description="DUF7025" evidence="3">
    <location>
        <begin position="205"/>
        <end position="307"/>
    </location>
</feature>